<dbReference type="AlphaFoldDB" id="A0AAN7CBK9"/>
<evidence type="ECO:0000256" key="1">
    <source>
        <dbReference type="SAM" id="SignalP"/>
    </source>
</evidence>
<dbReference type="InterPro" id="IPR058334">
    <property type="entry name" value="DUF8021"/>
</dbReference>
<feature type="domain" description="DUF8021" evidence="2">
    <location>
        <begin position="158"/>
        <end position="269"/>
    </location>
</feature>
<name>A0AAN7CBK9_9PEZI</name>
<sequence length="304" mass="32937">MSSLLATLTTTLTLSGSLASAAACTRPFLQNITTAYVAAQTAGQPSLLAPYTTGSPNLIYLENNRLASLPTGTMSTPLKIDVSRSLHDPDQCATFTELIAASDPSPHVIHTRVVLDAATQKAVLIESVVTDSGDWLFNATGTLALNNGEKWDVVPEDKREPREVIQAVGDAYFDRFGNTSVVVPWGEPCYRLEGGLPARGEMNKEGECVMVWPSTIIVPYRRYVVDMEMGAVDLFVGFPGLDRTQGQAPMPDSHLFRVEGGKIKYLHTASACVVDGCGLNGTMFGKRTFGMKARRQLRPVKLRV</sequence>
<reference evidence="3" key="2">
    <citation type="submission" date="2023-05" db="EMBL/GenBank/DDBJ databases">
        <authorList>
            <consortium name="Lawrence Berkeley National Laboratory"/>
            <person name="Steindorff A."/>
            <person name="Hensen N."/>
            <person name="Bonometti L."/>
            <person name="Westerberg I."/>
            <person name="Brannstrom I.O."/>
            <person name="Guillou S."/>
            <person name="Cros-Aarteil S."/>
            <person name="Calhoun S."/>
            <person name="Haridas S."/>
            <person name="Kuo A."/>
            <person name="Mondo S."/>
            <person name="Pangilinan J."/>
            <person name="Riley R."/>
            <person name="Labutti K."/>
            <person name="Andreopoulos B."/>
            <person name="Lipzen A."/>
            <person name="Chen C."/>
            <person name="Yanf M."/>
            <person name="Daum C."/>
            <person name="Ng V."/>
            <person name="Clum A."/>
            <person name="Ohm R."/>
            <person name="Martin F."/>
            <person name="Silar P."/>
            <person name="Natvig D."/>
            <person name="Lalanne C."/>
            <person name="Gautier V."/>
            <person name="Ament-Velasquez S.L."/>
            <person name="Kruys A."/>
            <person name="Hutchinson M.I."/>
            <person name="Powell A.J."/>
            <person name="Barry K."/>
            <person name="Miller A.N."/>
            <person name="Grigoriev I.V."/>
            <person name="Debuchy R."/>
            <person name="Gladieux P."/>
            <person name="Thoren M.H."/>
            <person name="Johannesson H."/>
        </authorList>
    </citation>
    <scope>NUCLEOTIDE SEQUENCE</scope>
    <source>
        <strain evidence="3">CBS 532.94</strain>
    </source>
</reference>
<organism evidence="3 4">
    <name type="scientific">Achaetomium macrosporum</name>
    <dbReference type="NCBI Taxonomy" id="79813"/>
    <lineage>
        <taxon>Eukaryota</taxon>
        <taxon>Fungi</taxon>
        <taxon>Dikarya</taxon>
        <taxon>Ascomycota</taxon>
        <taxon>Pezizomycotina</taxon>
        <taxon>Sordariomycetes</taxon>
        <taxon>Sordariomycetidae</taxon>
        <taxon>Sordariales</taxon>
        <taxon>Chaetomiaceae</taxon>
        <taxon>Achaetomium</taxon>
    </lineage>
</organism>
<dbReference type="Pfam" id="PF26061">
    <property type="entry name" value="DUF8021"/>
    <property type="match status" value="1"/>
</dbReference>
<evidence type="ECO:0000313" key="4">
    <source>
        <dbReference type="Proteomes" id="UP001303760"/>
    </source>
</evidence>
<comment type="caution">
    <text evidence="3">The sequence shown here is derived from an EMBL/GenBank/DDBJ whole genome shotgun (WGS) entry which is preliminary data.</text>
</comment>
<proteinExistence type="predicted"/>
<protein>
    <recommendedName>
        <fullName evidence="2">DUF8021 domain-containing protein</fullName>
    </recommendedName>
</protein>
<reference evidence="3" key="1">
    <citation type="journal article" date="2023" name="Mol. Phylogenet. Evol.">
        <title>Genome-scale phylogeny and comparative genomics of the fungal order Sordariales.</title>
        <authorList>
            <person name="Hensen N."/>
            <person name="Bonometti L."/>
            <person name="Westerberg I."/>
            <person name="Brannstrom I.O."/>
            <person name="Guillou S."/>
            <person name="Cros-Aarteil S."/>
            <person name="Calhoun S."/>
            <person name="Haridas S."/>
            <person name="Kuo A."/>
            <person name="Mondo S."/>
            <person name="Pangilinan J."/>
            <person name="Riley R."/>
            <person name="LaButti K."/>
            <person name="Andreopoulos B."/>
            <person name="Lipzen A."/>
            <person name="Chen C."/>
            <person name="Yan M."/>
            <person name="Daum C."/>
            <person name="Ng V."/>
            <person name="Clum A."/>
            <person name="Steindorff A."/>
            <person name="Ohm R.A."/>
            <person name="Martin F."/>
            <person name="Silar P."/>
            <person name="Natvig D.O."/>
            <person name="Lalanne C."/>
            <person name="Gautier V."/>
            <person name="Ament-Velasquez S.L."/>
            <person name="Kruys A."/>
            <person name="Hutchinson M.I."/>
            <person name="Powell A.J."/>
            <person name="Barry K."/>
            <person name="Miller A.N."/>
            <person name="Grigoriev I.V."/>
            <person name="Debuchy R."/>
            <person name="Gladieux P."/>
            <person name="Hiltunen Thoren M."/>
            <person name="Johannesson H."/>
        </authorList>
    </citation>
    <scope>NUCLEOTIDE SEQUENCE</scope>
    <source>
        <strain evidence="3">CBS 532.94</strain>
    </source>
</reference>
<keyword evidence="4" id="KW-1185">Reference proteome</keyword>
<dbReference type="Proteomes" id="UP001303760">
    <property type="component" value="Unassembled WGS sequence"/>
</dbReference>
<feature type="chain" id="PRO_5042910321" description="DUF8021 domain-containing protein" evidence="1">
    <location>
        <begin position="20"/>
        <end position="304"/>
    </location>
</feature>
<gene>
    <name evidence="3" type="ORF">C8A03DRAFT_33229</name>
</gene>
<dbReference type="EMBL" id="MU860084">
    <property type="protein sequence ID" value="KAK4238765.1"/>
    <property type="molecule type" value="Genomic_DNA"/>
</dbReference>
<feature type="signal peptide" evidence="1">
    <location>
        <begin position="1"/>
        <end position="19"/>
    </location>
</feature>
<evidence type="ECO:0000313" key="3">
    <source>
        <dbReference type="EMBL" id="KAK4238765.1"/>
    </source>
</evidence>
<evidence type="ECO:0000259" key="2">
    <source>
        <dbReference type="Pfam" id="PF26061"/>
    </source>
</evidence>
<accession>A0AAN7CBK9</accession>
<keyword evidence="1" id="KW-0732">Signal</keyword>